<dbReference type="InterPro" id="IPR000847">
    <property type="entry name" value="LysR_HTH_N"/>
</dbReference>
<dbReference type="PANTHER" id="PTHR30346:SF0">
    <property type="entry name" value="HCA OPERON TRANSCRIPTIONAL ACTIVATOR HCAR"/>
    <property type="match status" value="1"/>
</dbReference>
<dbReference type="PROSITE" id="PS50931">
    <property type="entry name" value="HTH_LYSR"/>
    <property type="match status" value="1"/>
</dbReference>
<evidence type="ECO:0000313" key="6">
    <source>
        <dbReference type="EMBL" id="PWR10884.1"/>
    </source>
</evidence>
<dbReference type="SUPFAM" id="SSF46785">
    <property type="entry name" value="Winged helix' DNA-binding domain"/>
    <property type="match status" value="1"/>
</dbReference>
<accession>A0A317D8G5</accession>
<dbReference type="AlphaFoldDB" id="A0A317D8G5"/>
<dbReference type="InterPro" id="IPR036388">
    <property type="entry name" value="WH-like_DNA-bd_sf"/>
</dbReference>
<dbReference type="OrthoDB" id="79118at2"/>
<evidence type="ECO:0000259" key="5">
    <source>
        <dbReference type="PROSITE" id="PS50931"/>
    </source>
</evidence>
<gene>
    <name evidence="6" type="ORF">DKT68_07590</name>
</gene>
<dbReference type="Gene3D" id="1.10.10.10">
    <property type="entry name" value="Winged helix-like DNA-binding domain superfamily/Winged helix DNA-binding domain"/>
    <property type="match status" value="1"/>
</dbReference>
<dbReference type="CDD" id="cd08414">
    <property type="entry name" value="PBP2_LTTR_aromatics_like"/>
    <property type="match status" value="1"/>
</dbReference>
<dbReference type="PRINTS" id="PR00039">
    <property type="entry name" value="HTHLYSR"/>
</dbReference>
<comment type="similarity">
    <text evidence="1">Belongs to the LysR transcriptional regulatory family.</text>
</comment>
<keyword evidence="2" id="KW-0805">Transcription regulation</keyword>
<evidence type="ECO:0000256" key="1">
    <source>
        <dbReference type="ARBA" id="ARBA00009437"/>
    </source>
</evidence>
<dbReference type="Pfam" id="PF00126">
    <property type="entry name" value="HTH_1"/>
    <property type="match status" value="1"/>
</dbReference>
<dbReference type="GO" id="GO:0003700">
    <property type="term" value="F:DNA-binding transcription factor activity"/>
    <property type="evidence" value="ECO:0007669"/>
    <property type="project" value="InterPro"/>
</dbReference>
<protein>
    <submittedName>
        <fullName evidence="6">LysR family transcriptional regulator</fullName>
    </submittedName>
</protein>
<dbReference type="InterPro" id="IPR005119">
    <property type="entry name" value="LysR_subst-bd"/>
</dbReference>
<feature type="domain" description="HTH lysR-type" evidence="5">
    <location>
        <begin position="8"/>
        <end position="65"/>
    </location>
</feature>
<dbReference type="GO" id="GO:0032993">
    <property type="term" value="C:protein-DNA complex"/>
    <property type="evidence" value="ECO:0007669"/>
    <property type="project" value="TreeGrafter"/>
</dbReference>
<dbReference type="Proteomes" id="UP000245410">
    <property type="component" value="Unassembled WGS sequence"/>
</dbReference>
<reference evidence="6 7" key="1">
    <citation type="submission" date="2018-05" db="EMBL/GenBank/DDBJ databases">
        <title>Micromonospora atacamensis sp. nov., a novel actinobacteria isolated from high altitude Atacama Desert soil.</title>
        <authorList>
            <person name="Carro L."/>
            <person name="Golinska P."/>
            <person name="Klenk H.-P."/>
            <person name="Goodfellow M."/>
        </authorList>
    </citation>
    <scope>NUCLEOTIDE SEQUENCE [LARGE SCALE GENOMIC DNA]</scope>
    <source>
        <strain evidence="6 7">5R2A7</strain>
    </source>
</reference>
<evidence type="ECO:0000256" key="4">
    <source>
        <dbReference type="ARBA" id="ARBA00023163"/>
    </source>
</evidence>
<dbReference type="InterPro" id="IPR036390">
    <property type="entry name" value="WH_DNA-bd_sf"/>
</dbReference>
<dbReference type="Gene3D" id="3.40.190.10">
    <property type="entry name" value="Periplasmic binding protein-like II"/>
    <property type="match status" value="2"/>
</dbReference>
<organism evidence="6 7">
    <name type="scientific">Micromonospora acroterricola</name>
    <dbReference type="NCBI Taxonomy" id="2202421"/>
    <lineage>
        <taxon>Bacteria</taxon>
        <taxon>Bacillati</taxon>
        <taxon>Actinomycetota</taxon>
        <taxon>Actinomycetes</taxon>
        <taxon>Micromonosporales</taxon>
        <taxon>Micromonosporaceae</taxon>
        <taxon>Micromonospora</taxon>
    </lineage>
</organism>
<evidence type="ECO:0000313" key="7">
    <source>
        <dbReference type="Proteomes" id="UP000245410"/>
    </source>
</evidence>
<dbReference type="SUPFAM" id="SSF53850">
    <property type="entry name" value="Periplasmic binding protein-like II"/>
    <property type="match status" value="1"/>
</dbReference>
<name>A0A317D8G5_9ACTN</name>
<dbReference type="Pfam" id="PF03466">
    <property type="entry name" value="LysR_substrate"/>
    <property type="match status" value="1"/>
</dbReference>
<proteinExistence type="inferred from homology"/>
<dbReference type="PANTHER" id="PTHR30346">
    <property type="entry name" value="TRANSCRIPTIONAL DUAL REGULATOR HCAR-RELATED"/>
    <property type="match status" value="1"/>
</dbReference>
<keyword evidence="4" id="KW-0804">Transcription</keyword>
<evidence type="ECO:0000256" key="3">
    <source>
        <dbReference type="ARBA" id="ARBA00023125"/>
    </source>
</evidence>
<dbReference type="FunFam" id="1.10.10.10:FF:000001">
    <property type="entry name" value="LysR family transcriptional regulator"/>
    <property type="match status" value="1"/>
</dbReference>
<sequence>MHETGNVTELRDIEIFLTLAEELHFTRTAERLHVTQARVSQAIKKQERRIGAALFERNNRHVALTPIGQRLVADIQPMYRGLCDGMDRARLAARGKTGVLRIGSIAVNLQDFRGLFDAFAKDHPGCEVQVRHVDFGDPFGRLRAGDIDMQIVWLPVREPDLTVGPVIYTEPVVLAVGTVHPLASRESVSYEDLADQTVMGGARPDYWREVLVPVRTPSGRLIRIGPSVSNFQEMIPILATGEAVSPVHAQAARYYARPDIAYVPIRDAPAARWGLIWRTGNETELIRSFASTAHHLNSVEQPAGP</sequence>
<dbReference type="GO" id="GO:0003677">
    <property type="term" value="F:DNA binding"/>
    <property type="evidence" value="ECO:0007669"/>
    <property type="project" value="UniProtKB-KW"/>
</dbReference>
<keyword evidence="7" id="KW-1185">Reference proteome</keyword>
<evidence type="ECO:0000256" key="2">
    <source>
        <dbReference type="ARBA" id="ARBA00023015"/>
    </source>
</evidence>
<comment type="caution">
    <text evidence="6">The sequence shown here is derived from an EMBL/GenBank/DDBJ whole genome shotgun (WGS) entry which is preliminary data.</text>
</comment>
<dbReference type="EMBL" id="QGKR01000148">
    <property type="protein sequence ID" value="PWR10884.1"/>
    <property type="molecule type" value="Genomic_DNA"/>
</dbReference>
<keyword evidence="3" id="KW-0238">DNA-binding</keyword>